<dbReference type="InterPro" id="IPR050769">
    <property type="entry name" value="NAT_camello-type"/>
</dbReference>
<keyword evidence="1" id="KW-0808">Transferase</keyword>
<gene>
    <name evidence="3" type="ORF">GCM10007852_20990</name>
</gene>
<dbReference type="SUPFAM" id="SSF46785">
    <property type="entry name" value="Winged helix' DNA-binding domain"/>
    <property type="match status" value="1"/>
</dbReference>
<dbReference type="PANTHER" id="PTHR13947:SF37">
    <property type="entry name" value="LD18367P"/>
    <property type="match status" value="1"/>
</dbReference>
<dbReference type="GO" id="GO:0003700">
    <property type="term" value="F:DNA-binding transcription factor activity"/>
    <property type="evidence" value="ECO:0007669"/>
    <property type="project" value="InterPro"/>
</dbReference>
<dbReference type="PROSITE" id="PS51186">
    <property type="entry name" value="GNAT"/>
    <property type="match status" value="1"/>
</dbReference>
<dbReference type="Gene3D" id="1.10.10.10">
    <property type="entry name" value="Winged helix-like DNA-binding domain superfamily/Winged helix DNA-binding domain"/>
    <property type="match status" value="1"/>
</dbReference>
<proteinExistence type="predicted"/>
<dbReference type="InterPro" id="IPR036390">
    <property type="entry name" value="WH_DNA-bd_sf"/>
</dbReference>
<comment type="caution">
    <text evidence="3">The sequence shown here is derived from an EMBL/GenBank/DDBJ whole genome shotgun (WGS) entry which is preliminary data.</text>
</comment>
<name>A0AA37WHK7_9ALTE</name>
<dbReference type="InterPro" id="IPR000835">
    <property type="entry name" value="HTH_MarR-typ"/>
</dbReference>
<dbReference type="RefSeq" id="WP_284217485.1">
    <property type="nucleotide sequence ID" value="NZ_BSOT01000005.1"/>
</dbReference>
<dbReference type="InterPro" id="IPR011991">
    <property type="entry name" value="ArsR-like_HTH"/>
</dbReference>
<feature type="domain" description="N-acetyltransferase" evidence="2">
    <location>
        <begin position="165"/>
        <end position="320"/>
    </location>
</feature>
<dbReference type="GO" id="GO:0008080">
    <property type="term" value="F:N-acetyltransferase activity"/>
    <property type="evidence" value="ECO:0007669"/>
    <property type="project" value="InterPro"/>
</dbReference>
<keyword evidence="4" id="KW-1185">Reference proteome</keyword>
<sequence length="321" mass="36611">MDYFNEIGELGLGSRLKRLSDRLMSDAQSVYTEFELPIQPKWFSLLAMLRAKHSVSVVDASERLGLSQPALSQFCRQLLDEKLIELAADDKDARKKIMQLSAKGIVVLENVQPVWAGVEKAAIELSKEEGNDFYQAVLAFESSLSRKSLLERTKEHLQATKNEEIVFLPFEKKLSSFFNVINTEWVEDMFVLEDIDKKVLQQPEENIIKQGGHIWFAKHALYGIVGTCALLKTGEGEFELTKMGVLSSMRGQKIGEKLLQYVIEQAKAMKVKKLYLLTNKKCESAIHLYEKLGFVHCEKIMQTYGGHYERCNVAMRYQSNT</sequence>
<dbReference type="Pfam" id="PF12802">
    <property type="entry name" value="MarR_2"/>
    <property type="match status" value="1"/>
</dbReference>
<accession>A0AA37WHK7</accession>
<dbReference type="InterPro" id="IPR036388">
    <property type="entry name" value="WH-like_DNA-bd_sf"/>
</dbReference>
<evidence type="ECO:0000259" key="2">
    <source>
        <dbReference type="PROSITE" id="PS51186"/>
    </source>
</evidence>
<reference evidence="3" key="2">
    <citation type="submission" date="2023-01" db="EMBL/GenBank/DDBJ databases">
        <title>Draft genome sequence of Agaribacter marinus strain NBRC 110023.</title>
        <authorList>
            <person name="Sun Q."/>
            <person name="Mori K."/>
        </authorList>
    </citation>
    <scope>NUCLEOTIDE SEQUENCE</scope>
    <source>
        <strain evidence="3">NBRC 110023</strain>
    </source>
</reference>
<dbReference type="CDD" id="cd04301">
    <property type="entry name" value="NAT_SF"/>
    <property type="match status" value="1"/>
</dbReference>
<dbReference type="Proteomes" id="UP001156601">
    <property type="component" value="Unassembled WGS sequence"/>
</dbReference>
<evidence type="ECO:0000313" key="4">
    <source>
        <dbReference type="Proteomes" id="UP001156601"/>
    </source>
</evidence>
<dbReference type="Gene3D" id="3.40.630.30">
    <property type="match status" value="1"/>
</dbReference>
<dbReference type="PANTHER" id="PTHR13947">
    <property type="entry name" value="GNAT FAMILY N-ACETYLTRANSFERASE"/>
    <property type="match status" value="1"/>
</dbReference>
<dbReference type="InterPro" id="IPR016181">
    <property type="entry name" value="Acyl_CoA_acyltransferase"/>
</dbReference>
<dbReference type="CDD" id="cd00090">
    <property type="entry name" value="HTH_ARSR"/>
    <property type="match status" value="1"/>
</dbReference>
<organism evidence="3 4">
    <name type="scientific">Agaribacter marinus</name>
    <dbReference type="NCBI Taxonomy" id="1431249"/>
    <lineage>
        <taxon>Bacteria</taxon>
        <taxon>Pseudomonadati</taxon>
        <taxon>Pseudomonadota</taxon>
        <taxon>Gammaproteobacteria</taxon>
        <taxon>Alteromonadales</taxon>
        <taxon>Alteromonadaceae</taxon>
        <taxon>Agaribacter</taxon>
    </lineage>
</organism>
<dbReference type="Pfam" id="PF00583">
    <property type="entry name" value="Acetyltransf_1"/>
    <property type="match status" value="1"/>
</dbReference>
<dbReference type="AlphaFoldDB" id="A0AA37WHK7"/>
<evidence type="ECO:0000256" key="1">
    <source>
        <dbReference type="ARBA" id="ARBA00022679"/>
    </source>
</evidence>
<dbReference type="EMBL" id="BSOT01000005">
    <property type="protein sequence ID" value="GLR71191.1"/>
    <property type="molecule type" value="Genomic_DNA"/>
</dbReference>
<dbReference type="InterPro" id="IPR000182">
    <property type="entry name" value="GNAT_dom"/>
</dbReference>
<reference evidence="3" key="1">
    <citation type="journal article" date="2014" name="Int. J. Syst. Evol. Microbiol.">
        <title>Complete genome sequence of Corynebacterium casei LMG S-19264T (=DSM 44701T), isolated from a smear-ripened cheese.</title>
        <authorList>
            <consortium name="US DOE Joint Genome Institute (JGI-PGF)"/>
            <person name="Walter F."/>
            <person name="Albersmeier A."/>
            <person name="Kalinowski J."/>
            <person name="Ruckert C."/>
        </authorList>
    </citation>
    <scope>NUCLEOTIDE SEQUENCE</scope>
    <source>
        <strain evidence="3">NBRC 110023</strain>
    </source>
</reference>
<dbReference type="SUPFAM" id="SSF55729">
    <property type="entry name" value="Acyl-CoA N-acyltransferases (Nat)"/>
    <property type="match status" value="1"/>
</dbReference>
<protein>
    <submittedName>
        <fullName evidence="3">MarR family transcriptional regulator</fullName>
    </submittedName>
</protein>
<evidence type="ECO:0000313" key="3">
    <source>
        <dbReference type="EMBL" id="GLR71191.1"/>
    </source>
</evidence>